<protein>
    <submittedName>
        <fullName evidence="2">Uncharacterized protein</fullName>
    </submittedName>
</protein>
<dbReference type="AlphaFoldDB" id="M1VXU0"/>
<proteinExistence type="predicted"/>
<feature type="compositionally biased region" description="Acidic residues" evidence="1">
    <location>
        <begin position="172"/>
        <end position="185"/>
    </location>
</feature>
<sequence>MNRPSTFFAEAMGDSSYDRPYQVRMSNEAITRLHRFPQTTKVSIWNKLIAIEKALCEPTPDEDDFVFGKYEMAVMQAMEPHILEQTWSSCQSDEGKVGACEKLVLELAQLTYERRIAKILDPSFGRESGVTLDRALEMMVRGRQPLREDVPDLVQQTGGGGDGGGGGGDGNGDGDGDGDGYEYGDGDERERDGERDGERERERERERCECEDYDMDSEVYDLRGIPPYVT</sequence>
<reference evidence="2 3" key="1">
    <citation type="journal article" date="2013" name="PLoS Genet.">
        <title>Plant-symbiotic fungi as chemical engineers: Multi-genome analysis of the Clavicipitaceae reveals dynamics of alkaloid loci.</title>
        <authorList>
            <person name="Schardl C.L."/>
            <person name="Young C.A."/>
            <person name="Hesse U."/>
            <person name="Amyotte S.G."/>
            <person name="Andreeva K."/>
            <person name="Calie P.J."/>
            <person name="Fleetwood D.J."/>
            <person name="Haws D.C."/>
            <person name="Moore N."/>
            <person name="Oeser B."/>
            <person name="Panaccione D.G."/>
            <person name="Schweri K.K."/>
            <person name="Voisey C.R."/>
            <person name="Farman M.L."/>
            <person name="Jaromczyk J.W."/>
            <person name="Roe B.A."/>
            <person name="O'Sullivan D.M."/>
            <person name="Scott B."/>
            <person name="Tudzynski P."/>
            <person name="An Z."/>
            <person name="Arnaoudova E.G."/>
            <person name="Bullock C.T."/>
            <person name="Charlton N.D."/>
            <person name="Chen L."/>
            <person name="Cox M."/>
            <person name="Dinkins R.D."/>
            <person name="Florea S."/>
            <person name="Glenn A.E."/>
            <person name="Gordon A."/>
            <person name="Gueldener U."/>
            <person name="Harris D.R."/>
            <person name="Hollin W."/>
            <person name="Jaromczyk J."/>
            <person name="Johnson R.D."/>
            <person name="Khan A.K."/>
            <person name="Leistner E."/>
            <person name="Leuchtmann A."/>
            <person name="Li C."/>
            <person name="Liu J."/>
            <person name="Liu J."/>
            <person name="Liu M."/>
            <person name="Mace W."/>
            <person name="Machado C."/>
            <person name="Nagabhyru P."/>
            <person name="Pan J."/>
            <person name="Schmid J."/>
            <person name="Sugawara K."/>
            <person name="Steiner U."/>
            <person name="Takach J.E."/>
            <person name="Tanaka E."/>
            <person name="Webb J.S."/>
            <person name="Wilson E.V."/>
            <person name="Wiseman J.L."/>
            <person name="Yoshida R."/>
            <person name="Zeng Z."/>
        </authorList>
    </citation>
    <scope>NUCLEOTIDE SEQUENCE [LARGE SCALE GENOMIC DNA]</scope>
    <source>
        <strain evidence="2 3">20.1</strain>
    </source>
</reference>
<evidence type="ECO:0000313" key="3">
    <source>
        <dbReference type="Proteomes" id="UP000016801"/>
    </source>
</evidence>
<name>M1VXU0_CLAP2</name>
<feature type="compositionally biased region" description="Gly residues" evidence="1">
    <location>
        <begin position="157"/>
        <end position="171"/>
    </location>
</feature>
<dbReference type="Proteomes" id="UP000016801">
    <property type="component" value="Unassembled WGS sequence"/>
</dbReference>
<evidence type="ECO:0000256" key="1">
    <source>
        <dbReference type="SAM" id="MobiDB-lite"/>
    </source>
</evidence>
<dbReference type="OrthoDB" id="4953560at2759"/>
<feature type="compositionally biased region" description="Basic and acidic residues" evidence="1">
    <location>
        <begin position="186"/>
        <end position="210"/>
    </location>
</feature>
<dbReference type="HOGENOM" id="CLU_1204661_0_0_1"/>
<comment type="caution">
    <text evidence="2">The sequence shown here is derived from an EMBL/GenBank/DDBJ whole genome shotgun (WGS) entry which is preliminary data.</text>
</comment>
<organism evidence="2 3">
    <name type="scientific">Claviceps purpurea (strain 20.1)</name>
    <name type="common">Ergot fungus</name>
    <name type="synonym">Sphacelia segetum</name>
    <dbReference type="NCBI Taxonomy" id="1111077"/>
    <lineage>
        <taxon>Eukaryota</taxon>
        <taxon>Fungi</taxon>
        <taxon>Dikarya</taxon>
        <taxon>Ascomycota</taxon>
        <taxon>Pezizomycotina</taxon>
        <taxon>Sordariomycetes</taxon>
        <taxon>Hypocreomycetidae</taxon>
        <taxon>Hypocreales</taxon>
        <taxon>Clavicipitaceae</taxon>
        <taxon>Claviceps</taxon>
    </lineage>
</organism>
<dbReference type="EMBL" id="CAGA01000058">
    <property type="protein sequence ID" value="CCE33447.1"/>
    <property type="molecule type" value="Genomic_DNA"/>
</dbReference>
<dbReference type="VEuPathDB" id="FungiDB:CPUR_07371"/>
<keyword evidence="3" id="KW-1185">Reference proteome</keyword>
<gene>
    <name evidence="2" type="ORF">CPUR_07371</name>
</gene>
<feature type="region of interest" description="Disordered" evidence="1">
    <location>
        <begin position="142"/>
        <end position="230"/>
    </location>
</feature>
<accession>M1VXU0</accession>
<evidence type="ECO:0000313" key="2">
    <source>
        <dbReference type="EMBL" id="CCE33447.1"/>
    </source>
</evidence>